<dbReference type="InterPro" id="IPR036047">
    <property type="entry name" value="F-box-like_dom_sf"/>
</dbReference>
<dbReference type="Pfam" id="PF07734">
    <property type="entry name" value="FBA_1"/>
    <property type="match status" value="1"/>
</dbReference>
<dbReference type="AlphaFoldDB" id="A0A022QWD2"/>
<name>A0A022QWD2_ERYGU</name>
<protein>
    <recommendedName>
        <fullName evidence="1">F-box domain-containing protein</fullName>
    </recommendedName>
</protein>
<dbReference type="PANTHER" id="PTHR31672:SF13">
    <property type="entry name" value="F-BOX PROTEIN CPR30-LIKE"/>
    <property type="match status" value="1"/>
</dbReference>
<dbReference type="InterPro" id="IPR050796">
    <property type="entry name" value="SCF_F-box_component"/>
</dbReference>
<dbReference type="InterPro" id="IPR017451">
    <property type="entry name" value="F-box-assoc_interact_dom"/>
</dbReference>
<dbReference type="STRING" id="4155.A0A022QWD2"/>
<dbReference type="Gene3D" id="1.20.1280.50">
    <property type="match status" value="1"/>
</dbReference>
<feature type="domain" description="F-box" evidence="1">
    <location>
        <begin position="1"/>
        <end position="45"/>
    </location>
</feature>
<dbReference type="EMBL" id="KI630927">
    <property type="protein sequence ID" value="EYU31638.1"/>
    <property type="molecule type" value="Genomic_DNA"/>
</dbReference>
<proteinExistence type="predicted"/>
<accession>A0A022QWD2</accession>
<organism evidence="2 3">
    <name type="scientific">Erythranthe guttata</name>
    <name type="common">Yellow monkey flower</name>
    <name type="synonym">Mimulus guttatus</name>
    <dbReference type="NCBI Taxonomy" id="4155"/>
    <lineage>
        <taxon>Eukaryota</taxon>
        <taxon>Viridiplantae</taxon>
        <taxon>Streptophyta</taxon>
        <taxon>Embryophyta</taxon>
        <taxon>Tracheophyta</taxon>
        <taxon>Spermatophyta</taxon>
        <taxon>Magnoliopsida</taxon>
        <taxon>eudicotyledons</taxon>
        <taxon>Gunneridae</taxon>
        <taxon>Pentapetalae</taxon>
        <taxon>asterids</taxon>
        <taxon>lamiids</taxon>
        <taxon>Lamiales</taxon>
        <taxon>Phrymaceae</taxon>
        <taxon>Erythranthe</taxon>
    </lineage>
</organism>
<gene>
    <name evidence="2" type="ORF">MIMGU_mgv1a019337mg</name>
</gene>
<dbReference type="PROSITE" id="PS50181">
    <property type="entry name" value="FBOX"/>
    <property type="match status" value="1"/>
</dbReference>
<keyword evidence="3" id="KW-1185">Reference proteome</keyword>
<sequence length="341" mass="38750">MADYLPEEIVINILQRLPVETLLRCTAVRKSWYSLITSPEFISSHLKLAAAAADETPLLLIRRRISSSERYELHSDGEPLTRVSKLNFPFSSTNSYFTIVGSCNGLLCIYDDRVDYTDTIILWNPCIKKSILLPEPNLIHNSYGGFAQSFGFGFDAIAGDYKVVRVSCVDDLDHQIELYKLSTGAWQDISSHLKFDRCFIIDDRSRQAYVNGATNWIASCPHSCDFIVLFDMSTEVFGEIKLPIEVSETDPIISKDLMVFDERLALVLCSDSAVEPTFCVWVMKEYGVEESWCKQLVFEFHILGAIFIRPLWVRKCGRVMAVLQDGGLYSFDLNDDEIKDL</sequence>
<dbReference type="Pfam" id="PF12937">
    <property type="entry name" value="F-box-like"/>
    <property type="match status" value="1"/>
</dbReference>
<dbReference type="InterPro" id="IPR001810">
    <property type="entry name" value="F-box_dom"/>
</dbReference>
<dbReference type="NCBIfam" id="TIGR01640">
    <property type="entry name" value="F_box_assoc_1"/>
    <property type="match status" value="1"/>
</dbReference>
<feature type="non-terminal residue" evidence="2">
    <location>
        <position position="341"/>
    </location>
</feature>
<dbReference type="CDD" id="cd22157">
    <property type="entry name" value="F-box_AtFBW1-like"/>
    <property type="match status" value="1"/>
</dbReference>
<dbReference type="Proteomes" id="UP000030748">
    <property type="component" value="Unassembled WGS sequence"/>
</dbReference>
<dbReference type="eggNOG" id="ENOG502QS4I">
    <property type="taxonomic scope" value="Eukaryota"/>
</dbReference>
<reference evidence="2 3" key="1">
    <citation type="journal article" date="2013" name="Proc. Natl. Acad. Sci. U.S.A.">
        <title>Fine-scale variation in meiotic recombination in Mimulus inferred from population shotgun sequencing.</title>
        <authorList>
            <person name="Hellsten U."/>
            <person name="Wright K.M."/>
            <person name="Jenkins J."/>
            <person name="Shu S."/>
            <person name="Yuan Y."/>
            <person name="Wessler S.R."/>
            <person name="Schmutz J."/>
            <person name="Willis J.H."/>
            <person name="Rokhsar D.S."/>
        </authorList>
    </citation>
    <scope>NUCLEOTIDE SEQUENCE [LARGE SCALE GENOMIC DNA]</scope>
    <source>
        <strain evidence="3">cv. DUN x IM62</strain>
    </source>
</reference>
<dbReference type="SMART" id="SM00256">
    <property type="entry name" value="FBOX"/>
    <property type="match status" value="1"/>
</dbReference>
<dbReference type="SUPFAM" id="SSF81383">
    <property type="entry name" value="F-box domain"/>
    <property type="match status" value="1"/>
</dbReference>
<evidence type="ECO:0000313" key="3">
    <source>
        <dbReference type="Proteomes" id="UP000030748"/>
    </source>
</evidence>
<dbReference type="InterPro" id="IPR006527">
    <property type="entry name" value="F-box-assoc_dom_typ1"/>
</dbReference>
<dbReference type="PANTHER" id="PTHR31672">
    <property type="entry name" value="BNACNNG10540D PROTEIN"/>
    <property type="match status" value="1"/>
</dbReference>
<evidence type="ECO:0000313" key="2">
    <source>
        <dbReference type="EMBL" id="EYU31638.1"/>
    </source>
</evidence>
<evidence type="ECO:0000259" key="1">
    <source>
        <dbReference type="PROSITE" id="PS50181"/>
    </source>
</evidence>